<evidence type="ECO:0000256" key="4">
    <source>
        <dbReference type="ARBA" id="ARBA00022824"/>
    </source>
</evidence>
<organism evidence="10 11">
    <name type="scientific">Arxiozyma heterogenica</name>
    <dbReference type="NCBI Taxonomy" id="278026"/>
    <lineage>
        <taxon>Eukaryota</taxon>
        <taxon>Fungi</taxon>
        <taxon>Dikarya</taxon>
        <taxon>Ascomycota</taxon>
        <taxon>Saccharomycotina</taxon>
        <taxon>Saccharomycetes</taxon>
        <taxon>Saccharomycetales</taxon>
        <taxon>Saccharomycetaceae</taxon>
        <taxon>Arxiozyma</taxon>
    </lineage>
</organism>
<feature type="transmembrane region" description="Helical" evidence="8">
    <location>
        <begin position="12"/>
        <end position="34"/>
    </location>
</feature>
<dbReference type="InterPro" id="IPR051987">
    <property type="entry name" value="Sigma-2_receptor-like"/>
</dbReference>
<reference evidence="11" key="1">
    <citation type="submission" date="2023-07" db="EMBL/GenBank/DDBJ databases">
        <title>A draft genome of Kazachstania heterogenica Y-27499.</title>
        <authorList>
            <person name="Donic C."/>
            <person name="Kralova J.S."/>
            <person name="Fidel L."/>
            <person name="Ben-Dor S."/>
            <person name="Jung S."/>
        </authorList>
    </citation>
    <scope>NUCLEOTIDE SEQUENCE [LARGE SCALE GENOMIC DNA]</scope>
    <source>
        <strain evidence="11">Y27499</strain>
    </source>
</reference>
<keyword evidence="5 7" id="KW-1133">Transmembrane helix</keyword>
<feature type="transmembrane region" description="Helical" evidence="8">
    <location>
        <begin position="105"/>
        <end position="124"/>
    </location>
</feature>
<evidence type="ECO:0000256" key="6">
    <source>
        <dbReference type="ARBA" id="ARBA00023136"/>
    </source>
</evidence>
<dbReference type="PANTHER" id="PTHR31204">
    <property type="entry name" value="SIGMA INTRACELLULAR RECEPTOR 2"/>
    <property type="match status" value="1"/>
</dbReference>
<feature type="transmembrane region" description="Helical" evidence="8">
    <location>
        <begin position="136"/>
        <end position="153"/>
    </location>
</feature>
<evidence type="ECO:0000256" key="1">
    <source>
        <dbReference type="ARBA" id="ARBA00004477"/>
    </source>
</evidence>
<evidence type="ECO:0000256" key="7">
    <source>
        <dbReference type="PROSITE-ProRule" id="PRU01087"/>
    </source>
</evidence>
<feature type="transmembrane region" description="Helical" evidence="8">
    <location>
        <begin position="63"/>
        <end position="84"/>
    </location>
</feature>
<evidence type="ECO:0000256" key="8">
    <source>
        <dbReference type="SAM" id="Phobius"/>
    </source>
</evidence>
<dbReference type="EMBL" id="JAWIZZ010000053">
    <property type="protein sequence ID" value="KAK5778662.1"/>
    <property type="molecule type" value="Genomic_DNA"/>
</dbReference>
<dbReference type="Proteomes" id="UP001306508">
    <property type="component" value="Unassembled WGS sequence"/>
</dbReference>
<keyword evidence="3 7" id="KW-0812">Transmembrane</keyword>
<dbReference type="PANTHER" id="PTHR31204:SF1">
    <property type="entry name" value="SIGMA INTRACELLULAR RECEPTOR 2"/>
    <property type="match status" value="1"/>
</dbReference>
<comment type="subcellular location">
    <subcellularLocation>
        <location evidence="1">Endoplasmic reticulum membrane</location>
        <topology evidence="1">Multi-pass membrane protein</topology>
    </subcellularLocation>
</comment>
<dbReference type="InterPro" id="IPR016964">
    <property type="entry name" value="Sigma2_recept"/>
</dbReference>
<name>A0AAN7WMC9_9SACH</name>
<feature type="domain" description="EXPERA" evidence="9">
    <location>
        <begin position="9"/>
        <end position="152"/>
    </location>
</feature>
<keyword evidence="6 7" id="KW-0472">Membrane</keyword>
<evidence type="ECO:0000256" key="2">
    <source>
        <dbReference type="ARBA" id="ARBA00009096"/>
    </source>
</evidence>
<evidence type="ECO:0000256" key="3">
    <source>
        <dbReference type="ARBA" id="ARBA00022692"/>
    </source>
</evidence>
<dbReference type="PROSITE" id="PS51751">
    <property type="entry name" value="EXPERA"/>
    <property type="match status" value="1"/>
</dbReference>
<evidence type="ECO:0000256" key="5">
    <source>
        <dbReference type="ARBA" id="ARBA00022989"/>
    </source>
</evidence>
<gene>
    <name evidence="10" type="ORF">RI543_004333</name>
</gene>
<dbReference type="InterPro" id="IPR033118">
    <property type="entry name" value="EXPERA"/>
</dbReference>
<dbReference type="GO" id="GO:0005789">
    <property type="term" value="C:endoplasmic reticulum membrane"/>
    <property type="evidence" value="ECO:0007669"/>
    <property type="project" value="UniProtKB-SubCell"/>
</dbReference>
<keyword evidence="4" id="KW-0256">Endoplasmic reticulum</keyword>
<comment type="caution">
    <text evidence="10">The sequence shown here is derived from an EMBL/GenBank/DDBJ whole genome shotgun (WGS) entry which is preliminary data.</text>
</comment>
<dbReference type="Pfam" id="PF05241">
    <property type="entry name" value="EBP"/>
    <property type="match status" value="1"/>
</dbReference>
<comment type="similarity">
    <text evidence="2">Belongs to the TMEM97/sigma-2 receptor family.</text>
</comment>
<keyword evidence="11" id="KW-1185">Reference proteome</keyword>
<accession>A0AAN7WMC9</accession>
<protein>
    <recommendedName>
        <fullName evidence="9">EXPERA domain-containing protein</fullName>
    </recommendedName>
</protein>
<dbReference type="AlphaFoldDB" id="A0AAN7WMC9"/>
<evidence type="ECO:0000313" key="11">
    <source>
        <dbReference type="Proteomes" id="UP001306508"/>
    </source>
</evidence>
<evidence type="ECO:0000313" key="10">
    <source>
        <dbReference type="EMBL" id="KAK5778662.1"/>
    </source>
</evidence>
<sequence length="154" mass="18451">MHRLLTNSKERAFYYWYFVVHIPITIFIDSSVVLGDRPPVWSSLVMWHCQNNNDFLLLERPVWLWWFVLIELIFQLPLFFYFVFNWSCLNSPSVGKKTYRLLTLLRFYGLEAALTTAVCIWAIWQRGNITLENQLQLTFVYLLTVIIPGRLCFF</sequence>
<dbReference type="PIRSF" id="PIRSF031032">
    <property type="entry name" value="TMP_97_prd"/>
    <property type="match status" value="1"/>
</dbReference>
<proteinExistence type="inferred from homology"/>
<evidence type="ECO:0000259" key="9">
    <source>
        <dbReference type="PROSITE" id="PS51751"/>
    </source>
</evidence>